<keyword evidence="7" id="KW-0677">Repeat</keyword>
<dbReference type="PANTHER" id="PTHR48063:SF112">
    <property type="entry name" value="RECEPTOR LIKE PROTEIN 30-LIKE"/>
    <property type="match status" value="1"/>
</dbReference>
<dbReference type="Proteomes" id="UP001140206">
    <property type="component" value="Chromosome 2"/>
</dbReference>
<dbReference type="Pfam" id="PF13855">
    <property type="entry name" value="LRR_8"/>
    <property type="match status" value="1"/>
</dbReference>
<keyword evidence="5 11" id="KW-0812">Transmembrane</keyword>
<evidence type="ECO:0000256" key="5">
    <source>
        <dbReference type="ARBA" id="ARBA00022692"/>
    </source>
</evidence>
<keyword evidence="13" id="KW-1185">Reference proteome</keyword>
<keyword evidence="3" id="KW-0433">Leucine-rich repeat</keyword>
<keyword evidence="4" id="KW-1070">Brassinosteroid signaling pathway</keyword>
<dbReference type="InterPro" id="IPR046956">
    <property type="entry name" value="RLP23-like"/>
</dbReference>
<evidence type="ECO:0000256" key="10">
    <source>
        <dbReference type="ARBA" id="ARBA00023180"/>
    </source>
</evidence>
<dbReference type="Gene3D" id="3.80.10.10">
    <property type="entry name" value="Ribonuclease Inhibitor"/>
    <property type="match status" value="1"/>
</dbReference>
<keyword evidence="12" id="KW-0675">Receptor</keyword>
<keyword evidence="10" id="KW-0325">Glycoprotein</keyword>
<dbReference type="GO" id="GO:0009742">
    <property type="term" value="P:brassinosteroid mediated signaling pathway"/>
    <property type="evidence" value="ECO:0007669"/>
    <property type="project" value="UniProtKB-KW"/>
</dbReference>
<dbReference type="AlphaFoldDB" id="A0AAV8FD76"/>
<comment type="similarity">
    <text evidence="2">Belongs to the RLP family.</text>
</comment>
<protein>
    <submittedName>
        <fullName evidence="12">LRR receptor-like serine/threonine-protein kinase GSO1</fullName>
    </submittedName>
</protein>
<keyword evidence="12" id="KW-0418">Kinase</keyword>
<dbReference type="InterPro" id="IPR001611">
    <property type="entry name" value="Leu-rich_rpt"/>
</dbReference>
<dbReference type="Pfam" id="PF13516">
    <property type="entry name" value="LRR_6"/>
    <property type="match status" value="1"/>
</dbReference>
<evidence type="ECO:0000313" key="13">
    <source>
        <dbReference type="Proteomes" id="UP001140206"/>
    </source>
</evidence>
<evidence type="ECO:0000256" key="7">
    <source>
        <dbReference type="ARBA" id="ARBA00022737"/>
    </source>
</evidence>
<dbReference type="Pfam" id="PF00560">
    <property type="entry name" value="LRR_1"/>
    <property type="match status" value="1"/>
</dbReference>
<evidence type="ECO:0000313" key="12">
    <source>
        <dbReference type="EMBL" id="KAJ4789516.1"/>
    </source>
</evidence>
<dbReference type="GO" id="GO:0016301">
    <property type="term" value="F:kinase activity"/>
    <property type="evidence" value="ECO:0007669"/>
    <property type="project" value="UniProtKB-KW"/>
</dbReference>
<reference evidence="12" key="1">
    <citation type="submission" date="2022-08" db="EMBL/GenBank/DDBJ databases">
        <authorList>
            <person name="Marques A."/>
        </authorList>
    </citation>
    <scope>NUCLEOTIDE SEQUENCE</scope>
    <source>
        <strain evidence="12">RhyPub2mFocal</strain>
        <tissue evidence="12">Leaves</tissue>
    </source>
</reference>
<evidence type="ECO:0000256" key="8">
    <source>
        <dbReference type="ARBA" id="ARBA00022989"/>
    </source>
</evidence>
<dbReference type="GO" id="GO:0016020">
    <property type="term" value="C:membrane"/>
    <property type="evidence" value="ECO:0007669"/>
    <property type="project" value="UniProtKB-SubCell"/>
</dbReference>
<accession>A0AAV8FD76</accession>
<name>A0AAV8FD76_9POAL</name>
<keyword evidence="6" id="KW-0732">Signal</keyword>
<dbReference type="EMBL" id="JAMFTS010000002">
    <property type="protein sequence ID" value="KAJ4789516.1"/>
    <property type="molecule type" value="Genomic_DNA"/>
</dbReference>
<evidence type="ECO:0000256" key="9">
    <source>
        <dbReference type="ARBA" id="ARBA00023136"/>
    </source>
</evidence>
<keyword evidence="8 11" id="KW-1133">Transmembrane helix</keyword>
<keyword evidence="12" id="KW-0808">Transferase</keyword>
<dbReference type="InterPro" id="IPR032675">
    <property type="entry name" value="LRR_dom_sf"/>
</dbReference>
<evidence type="ECO:0000256" key="2">
    <source>
        <dbReference type="ARBA" id="ARBA00009592"/>
    </source>
</evidence>
<evidence type="ECO:0000256" key="3">
    <source>
        <dbReference type="ARBA" id="ARBA00022614"/>
    </source>
</evidence>
<comment type="caution">
    <text evidence="12">The sequence shown here is derived from an EMBL/GenBank/DDBJ whole genome shotgun (WGS) entry which is preliminary data.</text>
</comment>
<dbReference type="FunFam" id="3.80.10.10:FF:000111">
    <property type="entry name" value="LRR receptor-like serine/threonine-protein kinase ERECTA"/>
    <property type="match status" value="1"/>
</dbReference>
<comment type="subcellular location">
    <subcellularLocation>
        <location evidence="1">Membrane</location>
        <topology evidence="1">Single-pass type I membrane protein</topology>
    </subcellularLocation>
</comment>
<evidence type="ECO:0000256" key="4">
    <source>
        <dbReference type="ARBA" id="ARBA00022626"/>
    </source>
</evidence>
<feature type="transmembrane region" description="Helical" evidence="11">
    <location>
        <begin position="178"/>
        <end position="201"/>
    </location>
</feature>
<sequence>MRNISGDLQIEFNQIKRYKEHIILAIKSRSDDYQKKLLPLVSSLDLSENNLTGNIPTEVTSLYSLLSLNLSGNKLGGEITGKFGRMQRIESLDLSRNHLTGPIPESLTKLTFLSYLNLSYNNLSGKLPTGNQLSSFTDPSVYTGNQYLCGFPLPDCPIRSIPPPFRSEEENQSSDKGMLFYFGLSAGYLFGLWVSWCVLLFKEWRCAFFWTMDRAYDKLYVMVAIKARKLKAKICGREGHIV</sequence>
<proteinExistence type="inferred from homology"/>
<evidence type="ECO:0000256" key="11">
    <source>
        <dbReference type="SAM" id="Phobius"/>
    </source>
</evidence>
<evidence type="ECO:0000256" key="1">
    <source>
        <dbReference type="ARBA" id="ARBA00004479"/>
    </source>
</evidence>
<dbReference type="SUPFAM" id="SSF52058">
    <property type="entry name" value="L domain-like"/>
    <property type="match status" value="1"/>
</dbReference>
<dbReference type="PANTHER" id="PTHR48063">
    <property type="entry name" value="LRR RECEPTOR-LIKE KINASE"/>
    <property type="match status" value="1"/>
</dbReference>
<keyword evidence="9 11" id="KW-0472">Membrane</keyword>
<dbReference type="PRINTS" id="PR00019">
    <property type="entry name" value="LEURICHRPT"/>
</dbReference>
<gene>
    <name evidence="12" type="ORF">LUZ62_040762</name>
</gene>
<organism evidence="12 13">
    <name type="scientific">Rhynchospora pubera</name>
    <dbReference type="NCBI Taxonomy" id="906938"/>
    <lineage>
        <taxon>Eukaryota</taxon>
        <taxon>Viridiplantae</taxon>
        <taxon>Streptophyta</taxon>
        <taxon>Embryophyta</taxon>
        <taxon>Tracheophyta</taxon>
        <taxon>Spermatophyta</taxon>
        <taxon>Magnoliopsida</taxon>
        <taxon>Liliopsida</taxon>
        <taxon>Poales</taxon>
        <taxon>Cyperaceae</taxon>
        <taxon>Cyperoideae</taxon>
        <taxon>Rhynchosporeae</taxon>
        <taxon>Rhynchospora</taxon>
    </lineage>
</organism>
<evidence type="ECO:0000256" key="6">
    <source>
        <dbReference type="ARBA" id="ARBA00022729"/>
    </source>
</evidence>